<feature type="compositionally biased region" description="Basic and acidic residues" evidence="1">
    <location>
        <begin position="616"/>
        <end position="625"/>
    </location>
</feature>
<dbReference type="AlphaFoldDB" id="A0A9D1CTU0"/>
<feature type="compositionally biased region" description="Polar residues" evidence="1">
    <location>
        <begin position="601"/>
        <end position="615"/>
    </location>
</feature>
<organism evidence="2 3">
    <name type="scientific">Candidatus Scatavimonas merdigallinarum</name>
    <dbReference type="NCBI Taxonomy" id="2840914"/>
    <lineage>
        <taxon>Bacteria</taxon>
        <taxon>Bacillati</taxon>
        <taxon>Bacillota</taxon>
        <taxon>Clostridia</taxon>
        <taxon>Eubacteriales</taxon>
        <taxon>Oscillospiraceae</taxon>
        <taxon>Oscillospiraceae incertae sedis</taxon>
        <taxon>Candidatus Scatavimonas</taxon>
    </lineage>
</organism>
<evidence type="ECO:0000313" key="3">
    <source>
        <dbReference type="Proteomes" id="UP000886787"/>
    </source>
</evidence>
<sequence length="637" mass="72282">MKNNKAPLLQPTATDKAENMPVVGRERLLKFNEKLMEYQKGKENLDNRIIDNENWYKMRHWEQIRQKVQPKSKERITPTSGWLLNNIINKHADMRDSYPEPNVLPRAEDDREDAEILTEIIPVILEQNHYERIYSAAAYDKIKNGTSVKGVFWNPGKLGGLGDIEIKRCELLNLFWEPGIEDIQDSPFLFYVTLANNDTLKAVYPQLQDKLGGNSFMLNTYAHDDSIDTSQKSCVIDCYYKVHTKGKTILHYCKYVNDTVLFATENEAAYKTRGFYDHGRYPFVFDVLFPEKDTPVGFGYIDTTKDCQIYIDKLNQIILENAAMRGKPRFFVPNQSSVNIEDFADWNKTFIPVQSTSTENIKPVEVQPIDGNVFSAYQMKVEELKETSGNRDFSQGGTTSGVTAASAIAALQEAGSKLSRDLNKGSFNAFEEECCLIIELIRQFYTEARSFRITGKEKEIRFVSYDNSRIHPNTTETAFGVETAQRVPIFDIKVNAQKKSPFNRVAQNEDAKAMLSMGFFNPQLADQALTALEMMEFEGKEAIRQKIAQNGTMYQQLQQMQQQMNRLLSIVGTMQGAQPPKVEGEILQGQGQAGDGYNRQAIATNSLGEDLSGNTQEDKARRRASEVSNPDDTNTST</sequence>
<evidence type="ECO:0000313" key="2">
    <source>
        <dbReference type="EMBL" id="HIQ80046.1"/>
    </source>
</evidence>
<dbReference type="InterPro" id="IPR032427">
    <property type="entry name" value="P22_portal"/>
</dbReference>
<name>A0A9D1CTU0_9FIRM</name>
<feature type="compositionally biased region" description="Polar residues" evidence="1">
    <location>
        <begin position="626"/>
        <end position="637"/>
    </location>
</feature>
<reference evidence="2" key="2">
    <citation type="journal article" date="2021" name="PeerJ">
        <title>Extensive microbial diversity within the chicken gut microbiome revealed by metagenomics and culture.</title>
        <authorList>
            <person name="Gilroy R."/>
            <person name="Ravi A."/>
            <person name="Getino M."/>
            <person name="Pursley I."/>
            <person name="Horton D.L."/>
            <person name="Alikhan N.F."/>
            <person name="Baker D."/>
            <person name="Gharbi K."/>
            <person name="Hall N."/>
            <person name="Watson M."/>
            <person name="Adriaenssens E.M."/>
            <person name="Foster-Nyarko E."/>
            <person name="Jarju S."/>
            <person name="Secka A."/>
            <person name="Antonio M."/>
            <person name="Oren A."/>
            <person name="Chaudhuri R.R."/>
            <person name="La Ragione R."/>
            <person name="Hildebrand F."/>
            <person name="Pallen M.J."/>
        </authorList>
    </citation>
    <scope>NUCLEOTIDE SEQUENCE</scope>
    <source>
        <strain evidence="2">ChiSjej1B19-3389</strain>
    </source>
</reference>
<reference evidence="2" key="1">
    <citation type="submission" date="2020-10" db="EMBL/GenBank/DDBJ databases">
        <authorList>
            <person name="Gilroy R."/>
        </authorList>
    </citation>
    <scope>NUCLEOTIDE SEQUENCE</scope>
    <source>
        <strain evidence="2">ChiSjej1B19-3389</strain>
    </source>
</reference>
<evidence type="ECO:0008006" key="4">
    <source>
        <dbReference type="Google" id="ProtNLM"/>
    </source>
</evidence>
<feature type="region of interest" description="Disordered" evidence="1">
    <location>
        <begin position="588"/>
        <end position="637"/>
    </location>
</feature>
<dbReference type="Pfam" id="PF16510">
    <property type="entry name" value="P22_portal"/>
    <property type="match status" value="1"/>
</dbReference>
<gene>
    <name evidence="2" type="ORF">IAD32_02025</name>
</gene>
<protein>
    <recommendedName>
        <fullName evidence="4">Portal protein</fullName>
    </recommendedName>
</protein>
<proteinExistence type="predicted"/>
<accession>A0A9D1CTU0</accession>
<dbReference type="Proteomes" id="UP000886787">
    <property type="component" value="Unassembled WGS sequence"/>
</dbReference>
<comment type="caution">
    <text evidence="2">The sequence shown here is derived from an EMBL/GenBank/DDBJ whole genome shotgun (WGS) entry which is preliminary data.</text>
</comment>
<dbReference type="EMBL" id="DVFW01000014">
    <property type="protein sequence ID" value="HIQ80046.1"/>
    <property type="molecule type" value="Genomic_DNA"/>
</dbReference>
<evidence type="ECO:0000256" key="1">
    <source>
        <dbReference type="SAM" id="MobiDB-lite"/>
    </source>
</evidence>